<feature type="transmembrane region" description="Helical" evidence="1">
    <location>
        <begin position="100"/>
        <end position="121"/>
    </location>
</feature>
<evidence type="ECO:0000313" key="3">
    <source>
        <dbReference type="Proteomes" id="UP000317043"/>
    </source>
</evidence>
<dbReference type="AlphaFoldDB" id="A0A543AV96"/>
<comment type="caution">
    <text evidence="2">The sequence shown here is derived from an EMBL/GenBank/DDBJ whole genome shotgun (WGS) entry which is preliminary data.</text>
</comment>
<dbReference type="PANTHER" id="PTHR37309:SF1">
    <property type="entry name" value="SLR0284 PROTEIN"/>
    <property type="match status" value="1"/>
</dbReference>
<gene>
    <name evidence="2" type="ORF">FB566_2019</name>
</gene>
<keyword evidence="3" id="KW-1185">Reference proteome</keyword>
<protein>
    <submittedName>
        <fullName evidence="2">Putative membrane protein</fullName>
    </submittedName>
</protein>
<dbReference type="OrthoDB" id="9810847at2"/>
<proteinExistence type="predicted"/>
<dbReference type="EMBL" id="VFOW01000001">
    <property type="protein sequence ID" value="TQL76487.1"/>
    <property type="molecule type" value="Genomic_DNA"/>
</dbReference>
<keyword evidence="1" id="KW-1133">Transmembrane helix</keyword>
<dbReference type="FunCoup" id="A0A543AV96">
    <property type="interactions" value="2"/>
</dbReference>
<keyword evidence="1" id="KW-0812">Transmembrane</keyword>
<dbReference type="Pfam" id="PF04020">
    <property type="entry name" value="Phage_holin_4_2"/>
    <property type="match status" value="1"/>
</dbReference>
<feature type="transmembrane region" description="Helical" evidence="1">
    <location>
        <begin position="65"/>
        <end position="88"/>
    </location>
</feature>
<dbReference type="Proteomes" id="UP000317043">
    <property type="component" value="Unassembled WGS sequence"/>
</dbReference>
<keyword evidence="1" id="KW-0472">Membrane</keyword>
<feature type="transmembrane region" description="Helical" evidence="1">
    <location>
        <begin position="7"/>
        <end position="25"/>
    </location>
</feature>
<dbReference type="InParanoid" id="A0A543AV96"/>
<accession>A0A543AV96</accession>
<evidence type="ECO:0000256" key="1">
    <source>
        <dbReference type="SAM" id="Phobius"/>
    </source>
</evidence>
<organism evidence="2 3">
    <name type="scientific">Stackebrandtia endophytica</name>
    <dbReference type="NCBI Taxonomy" id="1496996"/>
    <lineage>
        <taxon>Bacteria</taxon>
        <taxon>Bacillati</taxon>
        <taxon>Actinomycetota</taxon>
        <taxon>Actinomycetes</taxon>
        <taxon>Glycomycetales</taxon>
        <taxon>Glycomycetaceae</taxon>
        <taxon>Stackebrandtia</taxon>
    </lineage>
</organism>
<reference evidence="2 3" key="1">
    <citation type="submission" date="2019-06" db="EMBL/GenBank/DDBJ databases">
        <title>Sequencing the genomes of 1000 actinobacteria strains.</title>
        <authorList>
            <person name="Klenk H.-P."/>
        </authorList>
    </citation>
    <scope>NUCLEOTIDE SEQUENCE [LARGE SCALE GENOMIC DNA]</scope>
    <source>
        <strain evidence="2 3">DSM 45928</strain>
    </source>
</reference>
<dbReference type="InterPro" id="IPR007165">
    <property type="entry name" value="Phage_holin_4_2"/>
</dbReference>
<dbReference type="RefSeq" id="WP_142037989.1">
    <property type="nucleotide sequence ID" value="NZ_JBHTGS010000001.1"/>
</dbReference>
<sequence length="127" mass="13602">MTYLLKIVTTAAALWVTTLIFSPHIDTTADSTLGHIGTLLAVALIFGLVNGIVKPIVKVIGCAVYAASLGLFALVVNAALFLLVDLIADWFDLPFHVNGFWWAMLGAVVVAVVSWILNLVVPDKKGR</sequence>
<feature type="transmembrane region" description="Helical" evidence="1">
    <location>
        <begin position="31"/>
        <end position="53"/>
    </location>
</feature>
<name>A0A543AV96_9ACTN</name>
<dbReference type="PANTHER" id="PTHR37309">
    <property type="entry name" value="SLR0284 PROTEIN"/>
    <property type="match status" value="1"/>
</dbReference>
<evidence type="ECO:0000313" key="2">
    <source>
        <dbReference type="EMBL" id="TQL76487.1"/>
    </source>
</evidence>